<dbReference type="GO" id="GO:0005829">
    <property type="term" value="C:cytosol"/>
    <property type="evidence" value="ECO:0007669"/>
    <property type="project" value="TreeGrafter"/>
</dbReference>
<dbReference type="InterPro" id="IPR036061">
    <property type="entry name" value="CheW-like_dom_sf"/>
</dbReference>
<dbReference type="AlphaFoldDB" id="J1AMG4"/>
<proteinExistence type="predicted"/>
<evidence type="ECO:0000313" key="3">
    <source>
        <dbReference type="Proteomes" id="UP000005095"/>
    </source>
</evidence>
<dbReference type="InterPro" id="IPR039315">
    <property type="entry name" value="CheW"/>
</dbReference>
<dbReference type="PANTHER" id="PTHR22617">
    <property type="entry name" value="CHEMOTAXIS SENSOR HISTIDINE KINASE-RELATED"/>
    <property type="match status" value="1"/>
</dbReference>
<accession>J1AMG4</accession>
<dbReference type="SUPFAM" id="SSF50341">
    <property type="entry name" value="CheW-like"/>
    <property type="match status" value="1"/>
</dbReference>
<dbReference type="Gene3D" id="2.40.50.180">
    <property type="entry name" value="CheA-289, Domain 4"/>
    <property type="match status" value="1"/>
</dbReference>
<dbReference type="InterPro" id="IPR002545">
    <property type="entry name" value="CheW-lke_dom"/>
</dbReference>
<evidence type="ECO:0000259" key="1">
    <source>
        <dbReference type="PROSITE" id="PS50851"/>
    </source>
</evidence>
<dbReference type="OrthoDB" id="115049at2157"/>
<dbReference type="HOGENOM" id="CLU_048995_3_2_2"/>
<dbReference type="Pfam" id="PF01584">
    <property type="entry name" value="CheW"/>
    <property type="match status" value="1"/>
</dbReference>
<keyword evidence="3" id="KW-1185">Reference proteome</keyword>
<reference evidence="2 3" key="1">
    <citation type="submission" date="2011-08" db="EMBL/GenBank/DDBJ databases">
        <title>The complete genome of Methanofollis liminatans DSM 4140.</title>
        <authorList>
            <consortium name="US DOE Joint Genome Institute (JGI-PGF)"/>
            <person name="Lucas S."/>
            <person name="Han J."/>
            <person name="Lapidus A."/>
            <person name="Bruce D."/>
            <person name="Goodwin L."/>
            <person name="Pitluck S."/>
            <person name="Peters L."/>
            <person name="Kyrpides N."/>
            <person name="Mavromatis K."/>
            <person name="Ivanova N."/>
            <person name="Mikhailova N."/>
            <person name="Lu M."/>
            <person name="Detter J.C."/>
            <person name="Tapia R."/>
            <person name="Han C."/>
            <person name="Land M."/>
            <person name="Hauser L."/>
            <person name="Markowitz V."/>
            <person name="Cheng J.-F."/>
            <person name="Hugenholtz P."/>
            <person name="Woyke T."/>
            <person name="Wu D."/>
            <person name="Spring S."/>
            <person name="Schuler E."/>
            <person name="Brambilla E."/>
            <person name="Klenk H.-P."/>
            <person name="Eisen J.A."/>
        </authorList>
    </citation>
    <scope>NUCLEOTIDE SEQUENCE [LARGE SCALE GENOMIC DNA]</scope>
    <source>
        <strain evidence="2 3">DSM 4140</strain>
    </source>
</reference>
<dbReference type="STRING" id="28892.Metli_0025"/>
<evidence type="ECO:0000313" key="2">
    <source>
        <dbReference type="EMBL" id="EJG06003.1"/>
    </source>
</evidence>
<organism evidence="2 3">
    <name type="scientific">Methanofollis liminatans DSM 4140</name>
    <dbReference type="NCBI Taxonomy" id="28892"/>
    <lineage>
        <taxon>Archaea</taxon>
        <taxon>Methanobacteriati</taxon>
        <taxon>Methanobacteriota</taxon>
        <taxon>Stenosarchaea group</taxon>
        <taxon>Methanomicrobia</taxon>
        <taxon>Methanomicrobiales</taxon>
        <taxon>Methanomicrobiaceae</taxon>
        <taxon>Methanofollis</taxon>
    </lineage>
</organism>
<dbReference type="PANTHER" id="PTHR22617:SF23">
    <property type="entry name" value="CHEMOTAXIS PROTEIN CHEW"/>
    <property type="match status" value="1"/>
</dbReference>
<dbReference type="PROSITE" id="PS50851">
    <property type="entry name" value="CHEW"/>
    <property type="match status" value="1"/>
</dbReference>
<dbReference type="RefSeq" id="WP_004037000.1">
    <property type="nucleotide sequence ID" value="NZ_CM001555.1"/>
</dbReference>
<dbReference type="Proteomes" id="UP000005095">
    <property type="component" value="Chromosome"/>
</dbReference>
<protein>
    <submittedName>
        <fullName evidence="2">CheW protein</fullName>
    </submittedName>
</protein>
<dbReference type="EMBL" id="CM001555">
    <property type="protein sequence ID" value="EJG06003.1"/>
    <property type="molecule type" value="Genomic_DNA"/>
</dbReference>
<dbReference type="GO" id="GO:0006935">
    <property type="term" value="P:chemotaxis"/>
    <property type="evidence" value="ECO:0007669"/>
    <property type="project" value="InterPro"/>
</dbReference>
<dbReference type="GO" id="GO:0007165">
    <property type="term" value="P:signal transduction"/>
    <property type="evidence" value="ECO:0007669"/>
    <property type="project" value="InterPro"/>
</dbReference>
<dbReference type="Gene3D" id="2.30.30.40">
    <property type="entry name" value="SH3 Domains"/>
    <property type="match status" value="1"/>
</dbReference>
<gene>
    <name evidence="2" type="ORF">Metli_0025</name>
</gene>
<dbReference type="SMART" id="SM00260">
    <property type="entry name" value="CheW"/>
    <property type="match status" value="1"/>
</dbReference>
<feature type="domain" description="CheW-like" evidence="1">
    <location>
        <begin position="4"/>
        <end position="154"/>
    </location>
</feature>
<sequence length="157" mass="16664">MSTSVDVVDFEIGGTRYALDIVMAREIVEMVPLTPVPRAPEFIAGIINLRGEITNIINLNSLLQIPDQKAMAEKKIIVLVPEAAGGSNLGIIVDDVRSVLQVAEEDVEGMDESLCQEAYIKGIIREGAGEGGNTGSTGLIIWIDMAKMLQNLAGAGA</sequence>
<name>J1AMG4_9EURY</name>